<reference evidence="2" key="1">
    <citation type="journal article" date="2022" name="Cell">
        <title>Repeat-based holocentromeres influence genome architecture and karyotype evolution.</title>
        <authorList>
            <person name="Hofstatter P.G."/>
            <person name="Thangavel G."/>
            <person name="Lux T."/>
            <person name="Neumann P."/>
            <person name="Vondrak T."/>
            <person name="Novak P."/>
            <person name="Zhang M."/>
            <person name="Costa L."/>
            <person name="Castellani M."/>
            <person name="Scott A."/>
            <person name="Toegelov H."/>
            <person name="Fuchs J."/>
            <person name="Mata-Sucre Y."/>
            <person name="Dias Y."/>
            <person name="Vanzela A.L.L."/>
            <person name="Huettel B."/>
            <person name="Almeida C.C.S."/>
            <person name="Simkova H."/>
            <person name="Souza G."/>
            <person name="Pedrosa-Harand A."/>
            <person name="Macas J."/>
            <person name="Mayer K.F.X."/>
            <person name="Houben A."/>
            <person name="Marques A."/>
        </authorList>
    </citation>
    <scope>NUCLEOTIDE SEQUENCE</scope>
    <source>
        <strain evidence="2">RhyBre1mFocal</strain>
    </source>
</reference>
<dbReference type="Proteomes" id="UP001151287">
    <property type="component" value="Unassembled WGS sequence"/>
</dbReference>
<sequence>MASSSLIVSLSLLVSLPLLLPSIYANETGVICEELPPDLCAFSISSSGRRCVLESSIDGEATRYQCRTSEVVVANYMSDWIETDECVSSCGLDRNTVGISSDALLEKNFREQLCSISCYQGCPNIIDLYSNLASGEGVSLKEMCKTVHSSRERMLFESESGYEAYSPASPPSSYFKKYNITVSLSHMGLE</sequence>
<dbReference type="AlphaFoldDB" id="A0A9Q0C395"/>
<evidence type="ECO:0008006" key="4">
    <source>
        <dbReference type="Google" id="ProtNLM"/>
    </source>
</evidence>
<name>A0A9Q0C395_9POAL</name>
<evidence type="ECO:0000313" key="2">
    <source>
        <dbReference type="EMBL" id="KAJ1686462.1"/>
    </source>
</evidence>
<dbReference type="EMBL" id="JAMQYH010000005">
    <property type="protein sequence ID" value="KAJ1686462.1"/>
    <property type="molecule type" value="Genomic_DNA"/>
</dbReference>
<protein>
    <recommendedName>
        <fullName evidence="4">PAR1 protein</fullName>
    </recommendedName>
</protein>
<evidence type="ECO:0000256" key="1">
    <source>
        <dbReference type="SAM" id="SignalP"/>
    </source>
</evidence>
<dbReference type="PANTHER" id="PTHR33649:SF4">
    <property type="entry name" value="PAR1 PROTEIN"/>
    <property type="match status" value="1"/>
</dbReference>
<proteinExistence type="predicted"/>
<keyword evidence="3" id="KW-1185">Reference proteome</keyword>
<comment type="caution">
    <text evidence="2">The sequence shown here is derived from an EMBL/GenBank/DDBJ whole genome shotgun (WGS) entry which is preliminary data.</text>
</comment>
<keyword evidence="1" id="KW-0732">Signal</keyword>
<dbReference type="Pfam" id="PF06521">
    <property type="entry name" value="PAR1"/>
    <property type="match status" value="1"/>
</dbReference>
<dbReference type="OrthoDB" id="772928at2759"/>
<feature type="chain" id="PRO_5040411214" description="PAR1 protein" evidence="1">
    <location>
        <begin position="26"/>
        <end position="190"/>
    </location>
</feature>
<dbReference type="PANTHER" id="PTHR33649">
    <property type="entry name" value="PAR1 PROTEIN"/>
    <property type="match status" value="1"/>
</dbReference>
<dbReference type="InterPro" id="IPR009489">
    <property type="entry name" value="PAR1"/>
</dbReference>
<feature type="signal peptide" evidence="1">
    <location>
        <begin position="1"/>
        <end position="25"/>
    </location>
</feature>
<gene>
    <name evidence="2" type="ORF">LUZ63_017852</name>
</gene>
<organism evidence="2 3">
    <name type="scientific">Rhynchospora breviuscula</name>
    <dbReference type="NCBI Taxonomy" id="2022672"/>
    <lineage>
        <taxon>Eukaryota</taxon>
        <taxon>Viridiplantae</taxon>
        <taxon>Streptophyta</taxon>
        <taxon>Embryophyta</taxon>
        <taxon>Tracheophyta</taxon>
        <taxon>Spermatophyta</taxon>
        <taxon>Magnoliopsida</taxon>
        <taxon>Liliopsida</taxon>
        <taxon>Poales</taxon>
        <taxon>Cyperaceae</taxon>
        <taxon>Cyperoideae</taxon>
        <taxon>Rhynchosporeae</taxon>
        <taxon>Rhynchospora</taxon>
    </lineage>
</organism>
<evidence type="ECO:0000313" key="3">
    <source>
        <dbReference type="Proteomes" id="UP001151287"/>
    </source>
</evidence>
<accession>A0A9Q0C395</accession>